<dbReference type="PANTHER" id="PTHR48100:SF1">
    <property type="entry name" value="HISTIDINE PHOSPHATASE FAMILY PROTEIN-RELATED"/>
    <property type="match status" value="1"/>
</dbReference>
<feature type="active site" description="Proton donor/acceptor" evidence="1">
    <location>
        <position position="82"/>
    </location>
</feature>
<dbReference type="InterPro" id="IPR029033">
    <property type="entry name" value="His_PPase_superfam"/>
</dbReference>
<dbReference type="Gene3D" id="3.40.50.1240">
    <property type="entry name" value="Phosphoglycerate mutase-like"/>
    <property type="match status" value="1"/>
</dbReference>
<evidence type="ECO:0000256" key="1">
    <source>
        <dbReference type="PIRSR" id="PIRSR613078-1"/>
    </source>
</evidence>
<dbReference type="InterPro" id="IPR050275">
    <property type="entry name" value="PGM_Phosphatase"/>
</dbReference>
<dbReference type="GO" id="GO:0005737">
    <property type="term" value="C:cytoplasm"/>
    <property type="evidence" value="ECO:0007669"/>
    <property type="project" value="TreeGrafter"/>
</dbReference>
<dbReference type="SUPFAM" id="SSF53254">
    <property type="entry name" value="Phosphoglycerate mutase-like"/>
    <property type="match status" value="1"/>
</dbReference>
<dbReference type="AlphaFoldDB" id="A0A926DC22"/>
<dbReference type="InterPro" id="IPR013078">
    <property type="entry name" value="His_Pase_superF_clade-1"/>
</dbReference>
<dbReference type="SMART" id="SM00855">
    <property type="entry name" value="PGAM"/>
    <property type="match status" value="1"/>
</dbReference>
<feature type="active site" description="Tele-phosphohistidine intermediate" evidence="1">
    <location>
        <position position="9"/>
    </location>
</feature>
<dbReference type="PANTHER" id="PTHR48100">
    <property type="entry name" value="BROAD-SPECIFICITY PHOSPHATASE YOR283W-RELATED"/>
    <property type="match status" value="1"/>
</dbReference>
<dbReference type="GO" id="GO:0016791">
    <property type="term" value="F:phosphatase activity"/>
    <property type="evidence" value="ECO:0007669"/>
    <property type="project" value="TreeGrafter"/>
</dbReference>
<sequence length="220" mass="24801">MTRLYLVRHAEAEGNHLRIFHGQTDGKITERGKKQLELLRERMAGEPIDVIWSSPLSRAYDTAVAIRGARELPIHTDPGLMEINGGRWEGMHWKDLDGAYPEESKKWNVSAADVRLPGGESIGELRERVERTLGRIIRENVGKNIAVACHGTPIKIMMTLYSGLPLARMGEIAWYDNTAVSIVDFDGDMAPHVVLAGDSSHLGEWETITKQRWFRENTMD</sequence>
<dbReference type="EMBL" id="JACRSP010000001">
    <property type="protein sequence ID" value="MBC8535117.1"/>
    <property type="molecule type" value="Genomic_DNA"/>
</dbReference>
<gene>
    <name evidence="3" type="ORF">H8695_00195</name>
</gene>
<evidence type="ECO:0000256" key="2">
    <source>
        <dbReference type="PIRSR" id="PIRSR613078-2"/>
    </source>
</evidence>
<dbReference type="Proteomes" id="UP000620366">
    <property type="component" value="Unassembled WGS sequence"/>
</dbReference>
<dbReference type="CDD" id="cd07067">
    <property type="entry name" value="HP_PGM_like"/>
    <property type="match status" value="1"/>
</dbReference>
<organism evidence="3 4">
    <name type="scientific">Feifania hominis</name>
    <dbReference type="NCBI Taxonomy" id="2763660"/>
    <lineage>
        <taxon>Bacteria</taxon>
        <taxon>Bacillati</taxon>
        <taxon>Bacillota</taxon>
        <taxon>Clostridia</taxon>
        <taxon>Eubacteriales</taxon>
        <taxon>Feifaniaceae</taxon>
        <taxon>Feifania</taxon>
    </lineage>
</organism>
<feature type="binding site" evidence="2">
    <location>
        <begin position="8"/>
        <end position="15"/>
    </location>
    <ligand>
        <name>substrate</name>
    </ligand>
</feature>
<protein>
    <submittedName>
        <fullName evidence="3">Histidine phosphatase family protein</fullName>
    </submittedName>
</protein>
<feature type="binding site" evidence="2">
    <location>
        <position position="58"/>
    </location>
    <ligand>
        <name>substrate</name>
    </ligand>
</feature>
<evidence type="ECO:0000313" key="3">
    <source>
        <dbReference type="EMBL" id="MBC8535117.1"/>
    </source>
</evidence>
<reference evidence="3" key="1">
    <citation type="submission" date="2020-08" db="EMBL/GenBank/DDBJ databases">
        <title>Genome public.</title>
        <authorList>
            <person name="Liu C."/>
            <person name="Sun Q."/>
        </authorList>
    </citation>
    <scope>NUCLEOTIDE SEQUENCE</scope>
    <source>
        <strain evidence="3">BX7</strain>
    </source>
</reference>
<accession>A0A926DC22</accession>
<name>A0A926DC22_9FIRM</name>
<comment type="caution">
    <text evidence="3">The sequence shown here is derived from an EMBL/GenBank/DDBJ whole genome shotgun (WGS) entry which is preliminary data.</text>
</comment>
<dbReference type="RefSeq" id="WP_249298745.1">
    <property type="nucleotide sequence ID" value="NZ_JACRSP010000001.1"/>
</dbReference>
<keyword evidence="4" id="KW-1185">Reference proteome</keyword>
<proteinExistence type="predicted"/>
<dbReference type="Pfam" id="PF00300">
    <property type="entry name" value="His_Phos_1"/>
    <property type="match status" value="1"/>
</dbReference>
<evidence type="ECO:0000313" key="4">
    <source>
        <dbReference type="Proteomes" id="UP000620366"/>
    </source>
</evidence>